<protein>
    <submittedName>
        <fullName evidence="2">Uncharacterized protein</fullName>
    </submittedName>
</protein>
<organism evidence="2 3">
    <name type="scientific">Paraburkholderia ultramafica</name>
    <dbReference type="NCBI Taxonomy" id="1544867"/>
    <lineage>
        <taxon>Bacteria</taxon>
        <taxon>Pseudomonadati</taxon>
        <taxon>Pseudomonadota</taxon>
        <taxon>Betaproteobacteria</taxon>
        <taxon>Burkholderiales</taxon>
        <taxon>Burkholderiaceae</taxon>
        <taxon>Paraburkholderia</taxon>
    </lineage>
</organism>
<gene>
    <name evidence="2" type="ORF">LMG28614_02551</name>
</gene>
<evidence type="ECO:0000313" key="3">
    <source>
        <dbReference type="Proteomes" id="UP000494365"/>
    </source>
</evidence>
<evidence type="ECO:0000313" key="2">
    <source>
        <dbReference type="EMBL" id="CAB3787691.1"/>
    </source>
</evidence>
<evidence type="ECO:0000256" key="1">
    <source>
        <dbReference type="SAM" id="MobiDB-lite"/>
    </source>
</evidence>
<feature type="region of interest" description="Disordered" evidence="1">
    <location>
        <begin position="44"/>
        <end position="63"/>
    </location>
</feature>
<proteinExistence type="predicted"/>
<name>A0A6S7B5C2_9BURK</name>
<accession>A0A6S7B5C2</accession>
<keyword evidence="3" id="KW-1185">Reference proteome</keyword>
<dbReference type="EMBL" id="CADIKK010000010">
    <property type="protein sequence ID" value="CAB3787691.1"/>
    <property type="molecule type" value="Genomic_DNA"/>
</dbReference>
<reference evidence="2 3" key="1">
    <citation type="submission" date="2020-04" db="EMBL/GenBank/DDBJ databases">
        <authorList>
            <person name="De Canck E."/>
        </authorList>
    </citation>
    <scope>NUCLEOTIDE SEQUENCE [LARGE SCALE GENOMIC DNA]</scope>
    <source>
        <strain evidence="2 3">LMG 28614</strain>
    </source>
</reference>
<sequence length="394" mass="43741">MLRPGSSDSIAAAQRTRLERDAIEGASRGSTAMQLAWACGPPRQLAVDQPADSNGSAGKANRRSRVVRRNVNLFPCTLVYVDVDATPGPNSTNRDPLSYVSQAICLNNSLRRVGMPRLTIMTNAPALVAQRLESLPLEKRPAVTKLNATIDLPKNMPFYAAHFKLDLLDQVAESLPADTMLLLLDADMVALLPLAPDLIERCAQAGLGVFDISDQVFPAYGSERVVADLEIVAQRRLRNPRWYGGEFLLATPASLRRLVPRARASYARYLSESEGLKHHGDEAFISAALNALVDEGQVLIEVGAYQAVGRHWAGNNYRDLRWFRCCSFVHLPGSKALLEKEARFPDFVPNRFWRHMRVAHLRGRLRHAVKRIIRMLNAERIASLSAYAMRAVKS</sequence>
<dbReference type="Proteomes" id="UP000494365">
    <property type="component" value="Unassembled WGS sequence"/>
</dbReference>
<dbReference type="AlphaFoldDB" id="A0A6S7B5C2"/>